<dbReference type="GO" id="GO:0004663">
    <property type="term" value="F:Rab geranylgeranyltransferase activity"/>
    <property type="evidence" value="ECO:0007669"/>
    <property type="project" value="UniProtKB-UniRule"/>
</dbReference>
<dbReference type="InterPro" id="IPR001330">
    <property type="entry name" value="Prenyltrans"/>
</dbReference>
<proteinExistence type="inferred from homology"/>
<evidence type="ECO:0000313" key="10">
    <source>
        <dbReference type="EMBL" id="POM84365.1"/>
    </source>
</evidence>
<keyword evidence="4 8" id="KW-0479">Metal-binding</keyword>
<dbReference type="EMBL" id="JIBK01000041">
    <property type="protein sequence ID" value="POM84365.1"/>
    <property type="molecule type" value="Genomic_DNA"/>
</dbReference>
<organism evidence="10 11">
    <name type="scientific">Cryptosporidium meleagridis</name>
    <dbReference type="NCBI Taxonomy" id="93969"/>
    <lineage>
        <taxon>Eukaryota</taxon>
        <taxon>Sar</taxon>
        <taxon>Alveolata</taxon>
        <taxon>Apicomplexa</taxon>
        <taxon>Conoidasida</taxon>
        <taxon>Coccidia</taxon>
        <taxon>Eucoccidiorida</taxon>
        <taxon>Eimeriorina</taxon>
        <taxon>Cryptosporidiidae</taxon>
        <taxon>Cryptosporidium</taxon>
    </lineage>
</organism>
<keyword evidence="11" id="KW-1185">Reference proteome</keyword>
<comment type="cofactor">
    <cofactor evidence="8">
        <name>Zn(2+)</name>
        <dbReference type="ChEBI" id="CHEBI:29105"/>
    </cofactor>
    <text evidence="8">Binds 1 zinc ion per subunit.</text>
</comment>
<dbReference type="Gene3D" id="1.50.10.20">
    <property type="match status" value="1"/>
</dbReference>
<dbReference type="EC" id="2.5.1.60" evidence="8"/>
<dbReference type="InterPro" id="IPR008930">
    <property type="entry name" value="Terpenoid_cyclase/PrenylTrfase"/>
</dbReference>
<dbReference type="InterPro" id="IPR026873">
    <property type="entry name" value="Ptb1"/>
</dbReference>
<dbReference type="PANTHER" id="PTHR11774">
    <property type="entry name" value="GERANYLGERANYL TRANSFERASE TYPE BETA SUBUNIT"/>
    <property type="match status" value="1"/>
</dbReference>
<feature type="domain" description="Prenyltransferase alpha-alpha toroid" evidence="9">
    <location>
        <begin position="12"/>
        <end position="357"/>
    </location>
</feature>
<dbReference type="Proteomes" id="UP000236928">
    <property type="component" value="Unassembled WGS sequence"/>
</dbReference>
<gene>
    <name evidence="10" type="ORF">CmeUKMEL1_12030</name>
</gene>
<dbReference type="PANTHER" id="PTHR11774:SF11">
    <property type="entry name" value="GERANYLGERANYL TRANSFERASE TYPE-2 SUBUNIT BETA"/>
    <property type="match status" value="1"/>
</dbReference>
<dbReference type="Pfam" id="PF00432">
    <property type="entry name" value="Prenyltrans"/>
    <property type="match status" value="1"/>
</dbReference>
<evidence type="ECO:0000256" key="2">
    <source>
        <dbReference type="ARBA" id="ARBA00022602"/>
    </source>
</evidence>
<evidence type="ECO:0000256" key="1">
    <source>
        <dbReference type="ARBA" id="ARBA00010497"/>
    </source>
</evidence>
<dbReference type="AlphaFoldDB" id="A0A2P4Z2R8"/>
<dbReference type="InterPro" id="IPR045089">
    <property type="entry name" value="PGGT1B-like"/>
</dbReference>
<evidence type="ECO:0000256" key="6">
    <source>
        <dbReference type="ARBA" id="ARBA00022833"/>
    </source>
</evidence>
<evidence type="ECO:0000256" key="3">
    <source>
        <dbReference type="ARBA" id="ARBA00022679"/>
    </source>
</evidence>
<dbReference type="SUPFAM" id="SSF48239">
    <property type="entry name" value="Terpenoid cyclases/Protein prenyltransferases"/>
    <property type="match status" value="1"/>
</dbReference>
<keyword evidence="2 8" id="KW-0637">Prenyltransferase</keyword>
<keyword evidence="3 8" id="KW-0808">Transferase</keyword>
<evidence type="ECO:0000256" key="4">
    <source>
        <dbReference type="ARBA" id="ARBA00022723"/>
    </source>
</evidence>
<dbReference type="CDD" id="cd02894">
    <property type="entry name" value="GGTase-II"/>
    <property type="match status" value="1"/>
</dbReference>
<dbReference type="OrthoDB" id="24893at2759"/>
<protein>
    <recommendedName>
        <fullName evidence="8">Geranylgeranyl transferase type-2 subunit beta</fullName>
        <ecNumber evidence="8">2.5.1.60</ecNumber>
    </recommendedName>
</protein>
<keyword evidence="5" id="KW-0677">Repeat</keyword>
<name>A0A2P4Z2R8_9CRYT</name>
<evidence type="ECO:0000259" key="9">
    <source>
        <dbReference type="Pfam" id="PF00432"/>
    </source>
</evidence>
<evidence type="ECO:0000256" key="5">
    <source>
        <dbReference type="ARBA" id="ARBA00022737"/>
    </source>
</evidence>
<reference evidence="10 11" key="1">
    <citation type="submission" date="2014-04" db="EMBL/GenBank/DDBJ databases">
        <title>Comparative Genomics of Cryptosporidium Species.</title>
        <authorList>
            <person name="Silva J.C."/>
            <person name="Su Q."/>
            <person name="Chalmers R."/>
            <person name="Chibucos M.C."/>
            <person name="Elwin K."/>
            <person name="Godinez A."/>
            <person name="Guo F."/>
            <person name="Huynh K."/>
            <person name="Orvis J."/>
            <person name="Ott S."/>
            <person name="Sadzewicz L."/>
            <person name="Sengamalay N."/>
            <person name="Shetty A."/>
            <person name="Sun M."/>
            <person name="Tallon L."/>
            <person name="Xiao L."/>
            <person name="Zhang H."/>
            <person name="Fraser C.M."/>
            <person name="Zhu G."/>
            <person name="Kissinger J."/>
            <person name="Widmer G."/>
        </authorList>
    </citation>
    <scope>NUCLEOTIDE SEQUENCE [LARGE SCALE GENOMIC DNA]</scope>
    <source>
        <strain evidence="10 11">UKMEL1</strain>
    </source>
</reference>
<dbReference type="GO" id="GO:0005968">
    <property type="term" value="C:Rab-protein geranylgeranyltransferase complex"/>
    <property type="evidence" value="ECO:0007669"/>
    <property type="project" value="UniProtKB-UniRule"/>
</dbReference>
<comment type="catalytic activity">
    <reaction evidence="7 8">
        <text>geranylgeranyl diphosphate + L-cysteinyl-[protein] = S-geranylgeranyl-L-cysteinyl-[protein] + diphosphate</text>
        <dbReference type="Rhea" id="RHEA:21240"/>
        <dbReference type="Rhea" id="RHEA-COMP:10131"/>
        <dbReference type="Rhea" id="RHEA-COMP:11537"/>
        <dbReference type="ChEBI" id="CHEBI:29950"/>
        <dbReference type="ChEBI" id="CHEBI:33019"/>
        <dbReference type="ChEBI" id="CHEBI:57533"/>
        <dbReference type="ChEBI" id="CHEBI:86021"/>
        <dbReference type="EC" id="2.5.1.60"/>
    </reaction>
</comment>
<comment type="similarity">
    <text evidence="1 8">Belongs to the protein prenyltransferase subunit beta family.</text>
</comment>
<evidence type="ECO:0000256" key="8">
    <source>
        <dbReference type="RuleBase" id="RU365076"/>
    </source>
</evidence>
<keyword evidence="6 8" id="KW-0862">Zinc</keyword>
<comment type="caution">
    <text evidence="10">The sequence shown here is derived from an EMBL/GenBank/DDBJ whole genome shotgun (WGS) entry which is preliminary data.</text>
</comment>
<evidence type="ECO:0000256" key="7">
    <source>
        <dbReference type="ARBA" id="ARBA00047658"/>
    </source>
</evidence>
<dbReference type="VEuPathDB" id="CryptoDB:CmeUKMEL1_12030"/>
<dbReference type="GO" id="GO:0046872">
    <property type="term" value="F:metal ion binding"/>
    <property type="evidence" value="ECO:0007669"/>
    <property type="project" value="UniProtKB-KW"/>
</dbReference>
<evidence type="ECO:0000313" key="11">
    <source>
        <dbReference type="Proteomes" id="UP000236928"/>
    </source>
</evidence>
<accession>A0A2P4Z2R8</accession>
<comment type="function">
    <text evidence="8">Catalyzes the transfer of a geranylgeranyl moiety from geranylgeranyl diphosphate to both cysteines of proteins with the C-terminal sequence -XXCC, -XCXC and -CCXX.</text>
</comment>
<sequence length="396" mass="46000">MYNAVRKFDLELHKKYLIFVINDAINSYDSSETQLSSVFIHGIYWVLCCSDLIQLNICDQFHNARNKFFHLLKKCERELLIDNFKSKFYSLNPFDFTRPSILSILSGIQIKTILNNKITEDNKYELNAFIKSLIVLKGEKIYINNSQNCLRQFDVRFIYSTLLVYYLSNYSDLKQQDSVFRISELTKLLVNMQNKDGGFGKRYKDESHAGYTFCAVSSIAIIREITKNSSIDLLFNFNRLNRWLLKRIITSESHENTNNQSYCFNGRIGKKCDVCYSWWVFASLKIVKAITINRNMDSSSYINSKILKILINGILCHQNNIYGGFQKSPFNTVNIGHSDPLHTFLSISALSLIFNSDSKKSSLEFYEPIKPFEVFEPLIKIDPISVLSQKYLNKTI</sequence>